<dbReference type="AlphaFoldDB" id="A0A176S7I8"/>
<keyword evidence="2" id="KW-1185">Reference proteome</keyword>
<evidence type="ECO:0000313" key="2">
    <source>
        <dbReference type="Proteomes" id="UP000076962"/>
    </source>
</evidence>
<dbReference type="Proteomes" id="UP000076962">
    <property type="component" value="Unassembled WGS sequence"/>
</dbReference>
<organism evidence="1 2">
    <name type="scientific">Candidatus Thiomargarita nelsonii</name>
    <dbReference type="NCBI Taxonomy" id="1003181"/>
    <lineage>
        <taxon>Bacteria</taxon>
        <taxon>Pseudomonadati</taxon>
        <taxon>Pseudomonadota</taxon>
        <taxon>Gammaproteobacteria</taxon>
        <taxon>Thiotrichales</taxon>
        <taxon>Thiotrichaceae</taxon>
        <taxon>Thiomargarita</taxon>
    </lineage>
</organism>
<proteinExistence type="predicted"/>
<protein>
    <submittedName>
        <fullName evidence="1">Uncharacterized protein</fullName>
    </submittedName>
</protein>
<sequence>MLVEDFYKPRHVCALEIMWQVHVHIEISDCVLFTSRAIFDTHRIFNIFDADFINSKTARV</sequence>
<accession>A0A176S7I8</accession>
<reference evidence="1 2" key="1">
    <citation type="submission" date="2016-05" db="EMBL/GenBank/DDBJ databases">
        <title>Single-cell genome of chain-forming Candidatus Thiomargarita nelsonii and comparison to other large sulfur-oxidizing bacteria.</title>
        <authorList>
            <person name="Winkel M."/>
            <person name="Salman V."/>
            <person name="Woyke T."/>
            <person name="Schulz-Vogt H."/>
            <person name="Richter M."/>
            <person name="Flood B."/>
            <person name="Bailey J."/>
            <person name="Amann R."/>
            <person name="Mussmann M."/>
        </authorList>
    </citation>
    <scope>NUCLEOTIDE SEQUENCE [LARGE SCALE GENOMIC DNA]</scope>
    <source>
        <strain evidence="1 2">THI036</strain>
    </source>
</reference>
<name>A0A176S7I8_9GAMM</name>
<dbReference type="EMBL" id="LUTY01000019">
    <property type="protein sequence ID" value="OAD24081.1"/>
    <property type="molecule type" value="Genomic_DNA"/>
</dbReference>
<gene>
    <name evidence="1" type="ORF">THIOM_000069</name>
</gene>
<comment type="caution">
    <text evidence="1">The sequence shown here is derived from an EMBL/GenBank/DDBJ whole genome shotgun (WGS) entry which is preliminary data.</text>
</comment>
<evidence type="ECO:0000313" key="1">
    <source>
        <dbReference type="EMBL" id="OAD24081.1"/>
    </source>
</evidence>